<keyword evidence="2 3" id="KW-0456">Lyase</keyword>
<reference evidence="6" key="1">
    <citation type="submission" date="2012-03" db="EMBL/GenBank/DDBJ databases">
        <title>Complete sequence of chromosome of Deinococcus peraridilitoris DSM 19664.</title>
        <authorList>
            <person name="Lucas S."/>
            <person name="Copeland A."/>
            <person name="Lapidus A."/>
            <person name="Glavina del Rio T."/>
            <person name="Dalin E."/>
            <person name="Tice H."/>
            <person name="Bruce D."/>
            <person name="Goodwin L."/>
            <person name="Pitluck S."/>
            <person name="Peters L."/>
            <person name="Mikhailova N."/>
            <person name="Lu M."/>
            <person name="Kyrpides N."/>
            <person name="Mavromatis K."/>
            <person name="Ivanova N."/>
            <person name="Brettin T."/>
            <person name="Detter J.C."/>
            <person name="Han C."/>
            <person name="Larimer F."/>
            <person name="Land M."/>
            <person name="Hauser L."/>
            <person name="Markowitz V."/>
            <person name="Cheng J.-F."/>
            <person name="Hugenholtz P."/>
            <person name="Woyke T."/>
            <person name="Wu D."/>
            <person name="Pukall R."/>
            <person name="Steenblock K."/>
            <person name="Brambilla E."/>
            <person name="Klenk H.-P."/>
            <person name="Eisen J.A."/>
        </authorList>
    </citation>
    <scope>NUCLEOTIDE SEQUENCE [LARGE SCALE GENOMIC DNA]</scope>
    <source>
        <strain evidence="6">DSM 19664 / LMG 22246 / CIP 109416 / KR-200</strain>
    </source>
</reference>
<dbReference type="PIRSF" id="PIRSF001365">
    <property type="entry name" value="DHDPS"/>
    <property type="match status" value="1"/>
</dbReference>
<evidence type="ECO:0000256" key="2">
    <source>
        <dbReference type="ARBA" id="ARBA00023239"/>
    </source>
</evidence>
<dbReference type="Proteomes" id="UP000010467">
    <property type="component" value="Chromosome"/>
</dbReference>
<dbReference type="Gene3D" id="3.20.20.70">
    <property type="entry name" value="Aldolase class I"/>
    <property type="match status" value="1"/>
</dbReference>
<dbReference type="STRING" id="937777.Deipe_3227"/>
<evidence type="ECO:0000313" key="6">
    <source>
        <dbReference type="Proteomes" id="UP000010467"/>
    </source>
</evidence>
<name>L0A6N0_DEIPD</name>
<accession>L0A6N0</accession>
<dbReference type="SMART" id="SM01130">
    <property type="entry name" value="DHDPS"/>
    <property type="match status" value="1"/>
</dbReference>
<protein>
    <submittedName>
        <fullName evidence="5">Dihydrodipicolinate synthase/N-acetylneuraminate lyase</fullName>
    </submittedName>
</protein>
<dbReference type="PANTHER" id="PTHR12128:SF66">
    <property type="entry name" value="4-HYDROXY-2-OXOGLUTARATE ALDOLASE, MITOCHONDRIAL"/>
    <property type="match status" value="1"/>
</dbReference>
<dbReference type="PATRIC" id="fig|937777.3.peg.3243"/>
<comment type="similarity">
    <text evidence="1 3">Belongs to the DapA family.</text>
</comment>
<gene>
    <name evidence="5" type="ordered locus">Deipe_3227</name>
</gene>
<dbReference type="GO" id="GO:0005829">
    <property type="term" value="C:cytosol"/>
    <property type="evidence" value="ECO:0007669"/>
    <property type="project" value="TreeGrafter"/>
</dbReference>
<evidence type="ECO:0000256" key="1">
    <source>
        <dbReference type="ARBA" id="ARBA00007592"/>
    </source>
</evidence>
<dbReference type="CDD" id="cd00408">
    <property type="entry name" value="DHDPS-like"/>
    <property type="match status" value="1"/>
</dbReference>
<dbReference type="GO" id="GO:0008840">
    <property type="term" value="F:4-hydroxy-tetrahydrodipicolinate synthase activity"/>
    <property type="evidence" value="ECO:0007669"/>
    <property type="project" value="TreeGrafter"/>
</dbReference>
<dbReference type="InterPro" id="IPR013785">
    <property type="entry name" value="Aldolase_TIM"/>
</dbReference>
<dbReference type="SUPFAM" id="SSF51569">
    <property type="entry name" value="Aldolase"/>
    <property type="match status" value="1"/>
</dbReference>
<dbReference type="InterPro" id="IPR002220">
    <property type="entry name" value="DapA-like"/>
</dbReference>
<dbReference type="AlphaFoldDB" id="L0A6N0"/>
<dbReference type="PRINTS" id="PR00146">
    <property type="entry name" value="DHPICSNTHASE"/>
</dbReference>
<evidence type="ECO:0000256" key="3">
    <source>
        <dbReference type="PIRNR" id="PIRNR001365"/>
    </source>
</evidence>
<dbReference type="EMBL" id="CP003382">
    <property type="protein sequence ID" value="AFZ68670.1"/>
    <property type="molecule type" value="Genomic_DNA"/>
</dbReference>
<dbReference type="eggNOG" id="COG0329">
    <property type="taxonomic scope" value="Bacteria"/>
</dbReference>
<sequence length="307" mass="33655">MTDNKHLQGVYTIMPTPFTPGGEVDLDSVSNLVDFQIEAGIHGLAILGFMGEAHKLSGRERRAVIARVTERVAGRVPVWVGIRAIGTPATIEQGIEAQELGASAVFAAPIDVQADAAIFRHYQQLQAALEIPVLIHDFPENFGITVSPEVVARLGKEGGVHYIKMEEPPVNVKTTRILELSDGQVHVFGGLGGTFFLEELERGAVGTMTGFAFPEVLLRIYELFRGGDHQGAARVFDHYMPLIRYEFQPKLGLALRKHTYFRRGIIASDHVRAPGANIDPVTVAELERIVRRVGFQFDVTGPQAVRA</sequence>
<dbReference type="HOGENOM" id="CLU_049343_4_0_0"/>
<dbReference type="Pfam" id="PF00701">
    <property type="entry name" value="DHDPS"/>
    <property type="match status" value="1"/>
</dbReference>
<proteinExistence type="inferred from homology"/>
<organism evidence="5 6">
    <name type="scientific">Deinococcus peraridilitoris (strain DSM 19664 / LMG 22246 / CIP 109416 / KR-200)</name>
    <dbReference type="NCBI Taxonomy" id="937777"/>
    <lineage>
        <taxon>Bacteria</taxon>
        <taxon>Thermotogati</taxon>
        <taxon>Deinococcota</taxon>
        <taxon>Deinococci</taxon>
        <taxon>Deinococcales</taxon>
        <taxon>Deinococcaceae</taxon>
        <taxon>Deinococcus</taxon>
    </lineage>
</organism>
<evidence type="ECO:0000256" key="4">
    <source>
        <dbReference type="PIRSR" id="PIRSR001365-2"/>
    </source>
</evidence>
<evidence type="ECO:0000313" key="5">
    <source>
        <dbReference type="EMBL" id="AFZ68670.1"/>
    </source>
</evidence>
<feature type="binding site" evidence="4">
    <location>
        <position position="208"/>
    </location>
    <ligand>
        <name>pyruvate</name>
        <dbReference type="ChEBI" id="CHEBI:15361"/>
    </ligand>
</feature>
<dbReference type="KEGG" id="dpd:Deipe_3227"/>
<keyword evidence="6" id="KW-1185">Reference proteome</keyword>
<dbReference type="PANTHER" id="PTHR12128">
    <property type="entry name" value="DIHYDRODIPICOLINATE SYNTHASE"/>
    <property type="match status" value="1"/>
</dbReference>
<dbReference type="RefSeq" id="WP_015236968.1">
    <property type="nucleotide sequence ID" value="NC_019793.1"/>
</dbReference>